<dbReference type="NCBIfam" id="TIGR01975">
    <property type="entry name" value="isoAsp_dipep"/>
    <property type="match status" value="1"/>
</dbReference>
<dbReference type="InterPro" id="IPR032466">
    <property type="entry name" value="Metal_Hydrolase"/>
</dbReference>
<protein>
    <recommendedName>
        <fullName evidence="1">Isoaspartyl dipeptidase</fullName>
        <ecNumber evidence="1">3.4.19.-</ecNumber>
    </recommendedName>
</protein>
<dbReference type="InterPro" id="IPR050378">
    <property type="entry name" value="Metallo-dep_Hydrolases_sf"/>
</dbReference>
<dbReference type="Pfam" id="PF01979">
    <property type="entry name" value="Amidohydro_1"/>
    <property type="match status" value="1"/>
</dbReference>
<dbReference type="InterPro" id="IPR011059">
    <property type="entry name" value="Metal-dep_hydrolase_composite"/>
</dbReference>
<keyword evidence="1 3" id="KW-0378">Hydrolase</keyword>
<keyword evidence="4" id="KW-1185">Reference proteome</keyword>
<reference evidence="3 4" key="1">
    <citation type="submission" date="2020-08" db="EMBL/GenBank/DDBJ databases">
        <title>A Genomic Blueprint of the Chicken Gut Microbiome.</title>
        <authorList>
            <person name="Gilroy R."/>
            <person name="Ravi A."/>
            <person name="Getino M."/>
            <person name="Pursley I."/>
            <person name="Horton D.L."/>
            <person name="Alikhan N.-F."/>
            <person name="Baker D."/>
            <person name="Gharbi K."/>
            <person name="Hall N."/>
            <person name="Watson M."/>
            <person name="Adriaenssens E.M."/>
            <person name="Foster-Nyarko E."/>
            <person name="Jarju S."/>
            <person name="Secka A."/>
            <person name="Antonio M."/>
            <person name="Oren A."/>
            <person name="Chaudhuri R."/>
            <person name="La Ragione R.M."/>
            <person name="Hildebrand F."/>
            <person name="Pallen M.J."/>
        </authorList>
    </citation>
    <scope>NUCLEOTIDE SEQUENCE [LARGE SCALE GENOMIC DNA]</scope>
    <source>
        <strain evidence="3 4">Sa3CVN1</strain>
    </source>
</reference>
<dbReference type="EMBL" id="JACSRA010000042">
    <property type="protein sequence ID" value="MBD7913276.1"/>
    <property type="molecule type" value="Genomic_DNA"/>
</dbReference>
<keyword evidence="1" id="KW-0482">Metalloprotease</keyword>
<dbReference type="SUPFAM" id="SSF51338">
    <property type="entry name" value="Composite domain of metallo-dependent hydrolases"/>
    <property type="match status" value="1"/>
</dbReference>
<evidence type="ECO:0000256" key="1">
    <source>
        <dbReference type="PIRNR" id="PIRNR001238"/>
    </source>
</evidence>
<dbReference type="Gene3D" id="3.20.20.140">
    <property type="entry name" value="Metal-dependent hydrolases"/>
    <property type="match status" value="1"/>
</dbReference>
<evidence type="ECO:0000313" key="4">
    <source>
        <dbReference type="Proteomes" id="UP000627781"/>
    </source>
</evidence>
<dbReference type="EC" id="3.4.19.-" evidence="1"/>
<dbReference type="PANTHER" id="PTHR11647:SF1">
    <property type="entry name" value="COLLAPSIN RESPONSE MEDIATOR PROTEIN"/>
    <property type="match status" value="1"/>
</dbReference>
<dbReference type="PIRSF" id="PIRSF001238">
    <property type="entry name" value="IadA"/>
    <property type="match status" value="1"/>
</dbReference>
<dbReference type="GO" id="GO:0008798">
    <property type="term" value="F:beta-aspartyl-peptidase activity"/>
    <property type="evidence" value="ECO:0007669"/>
    <property type="project" value="UniProtKB-EC"/>
</dbReference>
<dbReference type="Proteomes" id="UP000627781">
    <property type="component" value="Unassembled WGS sequence"/>
</dbReference>
<dbReference type="RefSeq" id="WP_143316990.1">
    <property type="nucleotide sequence ID" value="NZ_JACSRA010000042.1"/>
</dbReference>
<dbReference type="Gene3D" id="2.30.40.10">
    <property type="entry name" value="Urease, subunit C, domain 1"/>
    <property type="match status" value="1"/>
</dbReference>
<evidence type="ECO:0000259" key="2">
    <source>
        <dbReference type="Pfam" id="PF01979"/>
    </source>
</evidence>
<sequence length="390" mass="42885">MITVIKDVEVYSPKYIGRKQVLIVGNRFEGIYDEISIPTNFIHINEVDGSGKLIFPGFIDNHVHIIGAGGEEGFSTRTSEIKFSELTTSGITTAIGCLGTDGVCRDMESLIAKARSLEEDGISAYCYTGSYQVPVVTVTNSIKEDLMLIDKVIGVGEIALSDHRSSQPTFEEFVKVAAEARVGGLLSGKSGIVDIHMGVGNRRLEKVFLLLENTEIPPTQLLPTHINRSRELFEEGIEYLKKGGYIDLTTSSDPDYLEPGELIASKGLKRIYDLGLPIEQVTFSSDGQGSMPKYNENDEFMGIGICSVKSLYCEVRKAILEEGMPIEKTIVVITSNVAKLFKLKDVGEIKAGYFADFVLVNKDDLKICDVYAKGKILVKDEKAIVKNVFE</sequence>
<feature type="domain" description="Amidohydrolase-related" evidence="2">
    <location>
        <begin position="277"/>
        <end position="376"/>
    </location>
</feature>
<keyword evidence="1" id="KW-0862">Zinc</keyword>
<organism evidence="3 4">
    <name type="scientific">Clostridium cibarium</name>
    <dbReference type="NCBI Taxonomy" id="2762247"/>
    <lineage>
        <taxon>Bacteria</taxon>
        <taxon>Bacillati</taxon>
        <taxon>Bacillota</taxon>
        <taxon>Clostridia</taxon>
        <taxon>Eubacteriales</taxon>
        <taxon>Clostridiaceae</taxon>
        <taxon>Clostridium</taxon>
    </lineage>
</organism>
<dbReference type="InterPro" id="IPR006680">
    <property type="entry name" value="Amidohydro-rel"/>
</dbReference>
<comment type="subcellular location">
    <subcellularLocation>
        <location evidence="1">Cytoplasm</location>
    </subcellularLocation>
</comment>
<evidence type="ECO:0000313" key="3">
    <source>
        <dbReference type="EMBL" id="MBD7913276.1"/>
    </source>
</evidence>
<dbReference type="InterPro" id="IPR010229">
    <property type="entry name" value="Pept_M38_dipep"/>
</dbReference>
<dbReference type="PANTHER" id="PTHR11647">
    <property type="entry name" value="HYDRANTOINASE/DIHYDROPYRIMIDINASE FAMILY MEMBER"/>
    <property type="match status" value="1"/>
</dbReference>
<comment type="cofactor">
    <cofactor evidence="1">
        <name>Zn(2+)</name>
        <dbReference type="ChEBI" id="CHEBI:29105"/>
    </cofactor>
    <text evidence="1">Binds 2 Zn(2+) ions per subunit.</text>
</comment>
<proteinExistence type="inferred from homology"/>
<keyword evidence="1" id="KW-0645">Protease</keyword>
<keyword evidence="1" id="KW-0479">Metal-binding</keyword>
<comment type="PTM">
    <text evidence="1">Carboxylation allows a single lysine to coordinate two zinc ions.</text>
</comment>
<name>A0ABR8PYN9_9CLOT</name>
<accession>A0ABR8PYN9</accession>
<dbReference type="SUPFAM" id="SSF51556">
    <property type="entry name" value="Metallo-dependent hydrolases"/>
    <property type="match status" value="1"/>
</dbReference>
<gene>
    <name evidence="3" type="primary">iadA</name>
    <name evidence="3" type="ORF">H9661_18135</name>
</gene>
<comment type="function">
    <text evidence="1">Catalyzes the hydrolytic cleavage of a subset of L-isoaspartyl (L-beta-aspartyl) dipeptides. Used to degrade proteins damaged by L-isoaspartyl residues formation.</text>
</comment>
<comment type="similarity">
    <text evidence="1">Belongs to the peptidase M38 family.</text>
</comment>
<comment type="caution">
    <text evidence="3">The sequence shown here is derived from an EMBL/GenBank/DDBJ whole genome shotgun (WGS) entry which is preliminary data.</text>
</comment>